<sequence length="308" mass="34681">MYSQVVMISFWAGRDQNCLTLKSPLAFFVNLFKKKKYKVRSNVKDSIHTDKSGKVPTVLSVSAMDVRMSSPSPLSPAHSVLTLTPGRTRDIDQDMEALRLSRQDNPFLQVLASRESLVESLFESESDDMNLMSQEFQNELDVDPMSLPEIHEHMIRSPPPTTWPKSPNYKIFRFPAPGSEESLDVNGDQPGNNQKTLSQGTSSSLLDSGDISQRNIKLTERTTNYCNSNFHTITVDCPKNNVESPYKRLNSECKDNNLLPIFRPTPIRSHSDIHCPQSHDVNPKSDTADGKFDGTVPLTQHLLLNRFS</sequence>
<dbReference type="Proteomes" id="UP001359485">
    <property type="component" value="Unassembled WGS sequence"/>
</dbReference>
<name>A0ABR1B678_POLSC</name>
<gene>
    <name evidence="2" type="ORF">RUM44_000809</name>
</gene>
<reference evidence="2 3" key="1">
    <citation type="submission" date="2023-09" db="EMBL/GenBank/DDBJ databases">
        <title>Genomes of two closely related lineages of the louse Polyplax serrata with different host specificities.</title>
        <authorList>
            <person name="Martinu J."/>
            <person name="Tarabai H."/>
            <person name="Stefka J."/>
            <person name="Hypsa V."/>
        </authorList>
    </citation>
    <scope>NUCLEOTIDE SEQUENCE [LARGE SCALE GENOMIC DNA]</scope>
    <source>
        <strain evidence="2">98ZLc_SE</strain>
    </source>
</reference>
<protein>
    <submittedName>
        <fullName evidence="2">Uncharacterized protein</fullName>
    </submittedName>
</protein>
<comment type="caution">
    <text evidence="2">The sequence shown here is derived from an EMBL/GenBank/DDBJ whole genome shotgun (WGS) entry which is preliminary data.</text>
</comment>
<proteinExistence type="predicted"/>
<keyword evidence="3" id="KW-1185">Reference proteome</keyword>
<organism evidence="2 3">
    <name type="scientific">Polyplax serrata</name>
    <name type="common">Common mouse louse</name>
    <dbReference type="NCBI Taxonomy" id="468196"/>
    <lineage>
        <taxon>Eukaryota</taxon>
        <taxon>Metazoa</taxon>
        <taxon>Ecdysozoa</taxon>
        <taxon>Arthropoda</taxon>
        <taxon>Hexapoda</taxon>
        <taxon>Insecta</taxon>
        <taxon>Pterygota</taxon>
        <taxon>Neoptera</taxon>
        <taxon>Paraneoptera</taxon>
        <taxon>Psocodea</taxon>
        <taxon>Troctomorpha</taxon>
        <taxon>Phthiraptera</taxon>
        <taxon>Anoplura</taxon>
        <taxon>Polyplacidae</taxon>
        <taxon>Polyplax</taxon>
    </lineage>
</organism>
<evidence type="ECO:0000313" key="2">
    <source>
        <dbReference type="EMBL" id="KAK6635557.1"/>
    </source>
</evidence>
<evidence type="ECO:0000313" key="3">
    <source>
        <dbReference type="Proteomes" id="UP001359485"/>
    </source>
</evidence>
<dbReference type="EMBL" id="JAWJWF010000003">
    <property type="protein sequence ID" value="KAK6635557.1"/>
    <property type="molecule type" value="Genomic_DNA"/>
</dbReference>
<accession>A0ABR1B678</accession>
<feature type="compositionally biased region" description="Polar residues" evidence="1">
    <location>
        <begin position="189"/>
        <end position="208"/>
    </location>
</feature>
<feature type="region of interest" description="Disordered" evidence="1">
    <location>
        <begin position="174"/>
        <end position="208"/>
    </location>
</feature>
<evidence type="ECO:0000256" key="1">
    <source>
        <dbReference type="SAM" id="MobiDB-lite"/>
    </source>
</evidence>